<dbReference type="Proteomes" id="UP000198284">
    <property type="component" value="Unassembled WGS sequence"/>
</dbReference>
<proteinExistence type="inferred from homology"/>
<dbReference type="InterPro" id="IPR006164">
    <property type="entry name" value="DNA_bd_Ku70/Ku80"/>
</dbReference>
<evidence type="ECO:0000259" key="4">
    <source>
        <dbReference type="SMART" id="SM00559"/>
    </source>
</evidence>
<evidence type="ECO:0000256" key="3">
    <source>
        <dbReference type="SAM" id="MobiDB-lite"/>
    </source>
</evidence>
<dbReference type="CDD" id="cd00789">
    <property type="entry name" value="KU_like"/>
    <property type="match status" value="1"/>
</dbReference>
<dbReference type="PANTHER" id="PTHR41251:SF1">
    <property type="entry name" value="NON-HOMOLOGOUS END JOINING PROTEIN KU"/>
    <property type="match status" value="1"/>
</dbReference>
<dbReference type="GO" id="GO:0006310">
    <property type="term" value="P:DNA recombination"/>
    <property type="evidence" value="ECO:0007669"/>
    <property type="project" value="UniProtKB-KW"/>
</dbReference>
<dbReference type="PIRSF" id="PIRSF006493">
    <property type="entry name" value="Prok_Ku"/>
    <property type="match status" value="1"/>
</dbReference>
<protein>
    <recommendedName>
        <fullName evidence="2">Non-homologous end joining protein Ku</fullName>
    </recommendedName>
</protein>
<feature type="region of interest" description="Disordered" evidence="3">
    <location>
        <begin position="231"/>
        <end position="295"/>
    </location>
</feature>
<feature type="domain" description="Ku" evidence="4">
    <location>
        <begin position="53"/>
        <end position="181"/>
    </location>
</feature>
<evidence type="ECO:0000313" key="5">
    <source>
        <dbReference type="EMBL" id="SNT23582.1"/>
    </source>
</evidence>
<dbReference type="EMBL" id="FZOT01000018">
    <property type="protein sequence ID" value="SNT23582.1"/>
    <property type="molecule type" value="Genomic_DNA"/>
</dbReference>
<evidence type="ECO:0000256" key="1">
    <source>
        <dbReference type="ARBA" id="ARBA00023125"/>
    </source>
</evidence>
<keyword evidence="2" id="KW-0227">DNA damage</keyword>
<dbReference type="InterPro" id="IPR009187">
    <property type="entry name" value="Prok_Ku"/>
</dbReference>
<dbReference type="Pfam" id="PF02735">
    <property type="entry name" value="Ku"/>
    <property type="match status" value="1"/>
</dbReference>
<dbReference type="GO" id="GO:0006303">
    <property type="term" value="P:double-strand break repair via nonhomologous end joining"/>
    <property type="evidence" value="ECO:0007669"/>
    <property type="project" value="UniProtKB-UniRule"/>
</dbReference>
<dbReference type="NCBIfam" id="TIGR02772">
    <property type="entry name" value="Ku_bact"/>
    <property type="match status" value="1"/>
</dbReference>
<dbReference type="Gene3D" id="2.40.290.10">
    <property type="match status" value="1"/>
</dbReference>
<comment type="function">
    <text evidence="2">With LigD forms a non-homologous end joining (NHEJ) DNA repair enzyme, which repairs dsDNA breaks with reduced fidelity. Binds linear dsDNA with 5'- and 3'- overhangs but not closed circular dsDNA nor ssDNA. Recruits and stimulates the ligase activity of LigD.</text>
</comment>
<gene>
    <name evidence="2" type="primary">ku</name>
    <name evidence="5" type="ORF">SAMN06265795_11854</name>
</gene>
<comment type="similarity">
    <text evidence="2">Belongs to the prokaryotic Ku family.</text>
</comment>
<dbReference type="GO" id="GO:0003690">
    <property type="term" value="F:double-stranded DNA binding"/>
    <property type="evidence" value="ECO:0007669"/>
    <property type="project" value="UniProtKB-UniRule"/>
</dbReference>
<organism evidence="5 6">
    <name type="scientific">Noviherbaspirillum humi</name>
    <dbReference type="NCBI Taxonomy" id="1688639"/>
    <lineage>
        <taxon>Bacteria</taxon>
        <taxon>Pseudomonadati</taxon>
        <taxon>Pseudomonadota</taxon>
        <taxon>Betaproteobacteria</taxon>
        <taxon>Burkholderiales</taxon>
        <taxon>Oxalobacteraceae</taxon>
        <taxon>Noviherbaspirillum</taxon>
    </lineage>
</organism>
<sequence>MPRAIWKGALNVGLLNAPVSLMPATHQDEIDFDWLKRDTLQPVGYKRVVKETGEEVAREDIVKAVKTEGGKYVLLSDEEIRSANVKAAHSIAIQCFVPAEDVNFLFYETPYYLQPAKGSEKVYALLREALFRARKIGIALIVLHQKQHLAAVIPTPQALVLNTLRWAIEVNDTEGLALPPKGVRGAGLSEREIAMATQLIDGMTEPWDPERYRDTFRDDIMAMVERKLAEGQADKVIETPPEPEAEAEETETDLTALLRQSLQGMTAPRTGAPARMPPPSARKPARTRAAKSGMH</sequence>
<dbReference type="InterPro" id="IPR016194">
    <property type="entry name" value="SPOC-like_C_dom_sf"/>
</dbReference>
<dbReference type="AlphaFoldDB" id="A0A239L0R8"/>
<name>A0A239L0R8_9BURK</name>
<keyword evidence="1 2" id="KW-0238">DNA-binding</keyword>
<accession>A0A239L0R8</accession>
<comment type="subunit">
    <text evidence="2">Homodimer. Interacts with LigD.</text>
</comment>
<evidence type="ECO:0000256" key="2">
    <source>
        <dbReference type="HAMAP-Rule" id="MF_01875"/>
    </source>
</evidence>
<dbReference type="HAMAP" id="MF_01875">
    <property type="entry name" value="Prokaryotic_Ku"/>
    <property type="match status" value="1"/>
</dbReference>
<dbReference type="PANTHER" id="PTHR41251">
    <property type="entry name" value="NON-HOMOLOGOUS END JOINING PROTEIN KU"/>
    <property type="match status" value="1"/>
</dbReference>
<keyword evidence="6" id="KW-1185">Reference proteome</keyword>
<dbReference type="SUPFAM" id="SSF100939">
    <property type="entry name" value="SPOC domain-like"/>
    <property type="match status" value="1"/>
</dbReference>
<keyword evidence="2" id="KW-0234">DNA repair</keyword>
<evidence type="ECO:0000313" key="6">
    <source>
        <dbReference type="Proteomes" id="UP000198284"/>
    </source>
</evidence>
<dbReference type="RefSeq" id="WP_089401170.1">
    <property type="nucleotide sequence ID" value="NZ_FZOT01000018.1"/>
</dbReference>
<feature type="compositionally biased region" description="Basic residues" evidence="3">
    <location>
        <begin position="283"/>
        <end position="295"/>
    </location>
</feature>
<dbReference type="SMART" id="SM00559">
    <property type="entry name" value="Ku78"/>
    <property type="match status" value="1"/>
</dbReference>
<keyword evidence="2" id="KW-0233">DNA recombination</keyword>
<feature type="compositionally biased region" description="Acidic residues" evidence="3">
    <location>
        <begin position="241"/>
        <end position="252"/>
    </location>
</feature>
<reference evidence="5 6" key="1">
    <citation type="submission" date="2017-06" db="EMBL/GenBank/DDBJ databases">
        <authorList>
            <person name="Kim H.J."/>
            <person name="Triplett B.A."/>
        </authorList>
    </citation>
    <scope>NUCLEOTIDE SEQUENCE [LARGE SCALE GENOMIC DNA]</scope>
    <source>
        <strain evidence="5 6">U15</strain>
    </source>
</reference>
<dbReference type="OrthoDB" id="9795084at2"/>